<sequence length="77" mass="8708">MDEALYAALNRSGHKLGGYPEFTQQGPRTAQDAQVLLQLDSDEHMMWRDSGIANFFVDPANLRRGDFSRVAYNLDCD</sequence>
<dbReference type="RefSeq" id="WP_039005403.1">
    <property type="nucleotide sequence ID" value="NZ_CM003052.1"/>
</dbReference>
<dbReference type="Gene3D" id="2.30.320.10">
    <property type="entry name" value="YwqG-like"/>
    <property type="match status" value="1"/>
</dbReference>
<proteinExistence type="predicted"/>
<reference evidence="1 2" key="1">
    <citation type="submission" date="2019-03" db="EMBL/GenBank/DDBJ databases">
        <title>Tal1 in Xanthomonas translucens pv. cerealis Contributes to Virulence in Bacterial Leaf Streak of Wheat.</title>
        <authorList>
            <person name="Shah S.M.A."/>
            <person name="Haq F."/>
            <person name="Ma W."/>
            <person name="Xu X."/>
            <person name="Wang S."/>
            <person name="Xu Z."/>
            <person name="Zou L."/>
            <person name="Zhu B."/>
            <person name="Chen G."/>
        </authorList>
    </citation>
    <scope>NUCLEOTIDE SEQUENCE [LARGE SCALE GENOMIC DNA]</scope>
    <source>
        <strain evidence="1 2">01</strain>
    </source>
</reference>
<organism evidence="1 2">
    <name type="scientific">Xanthomonas cerealis pv. cerealis</name>
    <dbReference type="NCBI Taxonomy" id="152263"/>
    <lineage>
        <taxon>Bacteria</taxon>
        <taxon>Pseudomonadati</taxon>
        <taxon>Pseudomonadota</taxon>
        <taxon>Gammaproteobacteria</taxon>
        <taxon>Lysobacterales</taxon>
        <taxon>Lysobacteraceae</taxon>
        <taxon>Xanthomonas</taxon>
        <taxon>Xanthomonas translucens group</taxon>
        <taxon>Xanthomonas cerealis</taxon>
    </lineage>
</organism>
<dbReference type="PANTHER" id="PTHR36436:SF6">
    <property type="entry name" value="SLL5081 PROTEIN"/>
    <property type="match status" value="1"/>
</dbReference>
<protein>
    <submittedName>
        <fullName evidence="1">DUF1963 domain-containing protein</fullName>
    </submittedName>
</protein>
<dbReference type="PANTHER" id="PTHR36436">
    <property type="entry name" value="SLL5081 PROTEIN"/>
    <property type="match status" value="1"/>
</dbReference>
<keyword evidence="2" id="KW-1185">Reference proteome</keyword>
<dbReference type="SUPFAM" id="SSF103032">
    <property type="entry name" value="Hypothetical protein YwqG"/>
    <property type="match status" value="1"/>
</dbReference>
<dbReference type="InterPro" id="IPR015315">
    <property type="entry name" value="DUF1963"/>
</dbReference>
<dbReference type="Proteomes" id="UP000319349">
    <property type="component" value="Chromosome"/>
</dbReference>
<dbReference type="InterPro" id="IPR035948">
    <property type="entry name" value="YwqG-like_sf"/>
</dbReference>
<evidence type="ECO:0000313" key="2">
    <source>
        <dbReference type="Proteomes" id="UP000319349"/>
    </source>
</evidence>
<dbReference type="AlphaFoldDB" id="A0A514EA63"/>
<dbReference type="EMBL" id="CP038228">
    <property type="protein sequence ID" value="QDI02937.1"/>
    <property type="molecule type" value="Genomic_DNA"/>
</dbReference>
<evidence type="ECO:0000313" key="1">
    <source>
        <dbReference type="EMBL" id="QDI02937.1"/>
    </source>
</evidence>
<gene>
    <name evidence="1" type="ORF">E4A48_03795</name>
</gene>
<accession>A0A514EA63</accession>
<dbReference type="Pfam" id="PF09234">
    <property type="entry name" value="DUF1963"/>
    <property type="match status" value="1"/>
</dbReference>
<name>A0A514EA63_9XANT</name>